<proteinExistence type="predicted"/>
<evidence type="ECO:0000313" key="2">
    <source>
        <dbReference type="EMBL" id="PTL56350.1"/>
    </source>
</evidence>
<evidence type="ECO:0000256" key="1">
    <source>
        <dbReference type="SAM" id="SignalP"/>
    </source>
</evidence>
<sequence>MKRSTKVTVAAVALALAVPAAALGTLDEVGVLQGTPAPAPSCPDRPCQAIPKTTGYQAKVDTNRSVHVIPKDGRIVAWTITLGKPGKEQTKFFNEGLGGEPQAQITILRPGNKLYYRAVAQGEPQKLSKYFGQTVQFPLERSIPVKKGWVVGLTVPTWAPALAVNQPGTTSWRASRGKGKCNDFDRQTAQTKEMGISQFYCLYRTARLTYSATLVSTP</sequence>
<accession>A0A2T4UEZ7</accession>
<comment type="caution">
    <text evidence="2">The sequence shown here is derived from an EMBL/GenBank/DDBJ whole genome shotgun (WGS) entry which is preliminary data.</text>
</comment>
<keyword evidence="3" id="KW-1185">Reference proteome</keyword>
<dbReference type="Proteomes" id="UP000240739">
    <property type="component" value="Unassembled WGS sequence"/>
</dbReference>
<evidence type="ECO:0000313" key="3">
    <source>
        <dbReference type="Proteomes" id="UP000240739"/>
    </source>
</evidence>
<reference evidence="2 3" key="1">
    <citation type="submission" date="2018-03" db="EMBL/GenBank/DDBJ databases">
        <title>Aquarubrobacter algicola gen. nov., sp. nov., a novel actinobacterium isolated from shallow eutrophic lake during the end of cyanobacterial harmful algal blooms.</title>
        <authorList>
            <person name="Chun S.J."/>
        </authorList>
    </citation>
    <scope>NUCLEOTIDE SEQUENCE [LARGE SCALE GENOMIC DNA]</scope>
    <source>
        <strain evidence="2 3">Seoho-28</strain>
    </source>
</reference>
<feature type="chain" id="PRO_5015470254" evidence="1">
    <location>
        <begin position="23"/>
        <end position="218"/>
    </location>
</feature>
<dbReference type="AlphaFoldDB" id="A0A2T4UEZ7"/>
<dbReference type="EMBL" id="PYYB01000002">
    <property type="protein sequence ID" value="PTL56350.1"/>
    <property type="molecule type" value="Genomic_DNA"/>
</dbReference>
<organism evidence="2 3">
    <name type="scientific">Paraconexibacter algicola</name>
    <dbReference type="NCBI Taxonomy" id="2133960"/>
    <lineage>
        <taxon>Bacteria</taxon>
        <taxon>Bacillati</taxon>
        <taxon>Actinomycetota</taxon>
        <taxon>Thermoleophilia</taxon>
        <taxon>Solirubrobacterales</taxon>
        <taxon>Paraconexibacteraceae</taxon>
        <taxon>Paraconexibacter</taxon>
    </lineage>
</organism>
<feature type="signal peptide" evidence="1">
    <location>
        <begin position="1"/>
        <end position="22"/>
    </location>
</feature>
<protein>
    <submittedName>
        <fullName evidence="2">Uncharacterized protein</fullName>
    </submittedName>
</protein>
<dbReference type="OrthoDB" id="5242052at2"/>
<gene>
    <name evidence="2" type="ORF">C7Y72_15395</name>
</gene>
<dbReference type="RefSeq" id="WP_107570069.1">
    <property type="nucleotide sequence ID" value="NZ_PYYB01000002.1"/>
</dbReference>
<name>A0A2T4UEZ7_9ACTN</name>
<keyword evidence="1" id="KW-0732">Signal</keyword>